<evidence type="ECO:0000313" key="15">
    <source>
        <dbReference type="Proteomes" id="UP001176517"/>
    </source>
</evidence>
<comment type="subcellular location">
    <subcellularLocation>
        <location evidence="1 10">Mitochondrion inner membrane</location>
        <topology evidence="1 10">Single-pass membrane protein</topology>
    </subcellularLocation>
</comment>
<feature type="domain" description="Mitochondrial escape protein 2 C-terminal" evidence="13">
    <location>
        <begin position="386"/>
        <end position="987"/>
    </location>
</feature>
<accession>A0AAN6GJ93</accession>
<comment type="caution">
    <text evidence="14">The sequence shown here is derived from an EMBL/GenBank/DDBJ whole genome shotgun (WGS) entry which is preliminary data.</text>
</comment>
<dbReference type="AlphaFoldDB" id="A0AAN6GJ93"/>
<dbReference type="EMBL" id="JAPDMZ010000312">
    <property type="protein sequence ID" value="KAK0543971.1"/>
    <property type="molecule type" value="Genomic_DNA"/>
</dbReference>
<keyword evidence="10" id="KW-0507">mRNA processing</keyword>
<feature type="region of interest" description="Disordered" evidence="12">
    <location>
        <begin position="609"/>
        <end position="653"/>
    </location>
</feature>
<dbReference type="Proteomes" id="UP001176517">
    <property type="component" value="Unassembled WGS sequence"/>
</dbReference>
<feature type="coiled-coil region" evidence="11">
    <location>
        <begin position="551"/>
        <end position="578"/>
    </location>
</feature>
<dbReference type="InterPro" id="IPR039627">
    <property type="entry name" value="Yme2_C"/>
</dbReference>
<keyword evidence="11" id="KW-0175">Coiled coil</keyword>
<evidence type="ECO:0000256" key="3">
    <source>
        <dbReference type="ARBA" id="ARBA00020222"/>
    </source>
</evidence>
<evidence type="ECO:0000259" key="13">
    <source>
        <dbReference type="Pfam" id="PF10443"/>
    </source>
</evidence>
<gene>
    <name evidence="14" type="primary">YME2</name>
    <name evidence="14" type="ORF">OC846_006228</name>
</gene>
<comment type="function">
    <text evidence="9 10">Plays a role in maintaining the mitochondrial genome and in controlling the mtDNA escape. Involved in the regulation of mtDNA nucleotide structure and number. May have a dispensable role in early maturation of pre-rRNA.</text>
</comment>
<dbReference type="PANTHER" id="PTHR32198:SF2">
    <property type="entry name" value="MITOCHONDRIAL ESCAPE PROTEIN 2"/>
    <property type="match status" value="1"/>
</dbReference>
<name>A0AAN6GJ93_9BASI</name>
<feature type="region of interest" description="Disordered" evidence="12">
    <location>
        <begin position="517"/>
        <end position="551"/>
    </location>
</feature>
<feature type="compositionally biased region" description="Pro residues" evidence="12">
    <location>
        <begin position="84"/>
        <end position="93"/>
    </location>
</feature>
<dbReference type="GO" id="GO:0003723">
    <property type="term" value="F:RNA binding"/>
    <property type="evidence" value="ECO:0007669"/>
    <property type="project" value="UniProtKB-UniRule"/>
</dbReference>
<evidence type="ECO:0000256" key="5">
    <source>
        <dbReference type="ARBA" id="ARBA00022792"/>
    </source>
</evidence>
<evidence type="ECO:0000256" key="2">
    <source>
        <dbReference type="ARBA" id="ARBA00010320"/>
    </source>
</evidence>
<proteinExistence type="inferred from homology"/>
<keyword evidence="4" id="KW-0812">Transmembrane</keyword>
<keyword evidence="5 10" id="KW-0999">Mitochondrion inner membrane</keyword>
<keyword evidence="6" id="KW-1133">Transmembrane helix</keyword>
<feature type="compositionally biased region" description="Low complexity" evidence="12">
    <location>
        <begin position="751"/>
        <end position="781"/>
    </location>
</feature>
<keyword evidence="8" id="KW-0472">Membrane</keyword>
<dbReference type="GO" id="GO:0006397">
    <property type="term" value="P:mRNA processing"/>
    <property type="evidence" value="ECO:0007669"/>
    <property type="project" value="UniProtKB-UniRule"/>
</dbReference>
<evidence type="ECO:0000256" key="9">
    <source>
        <dbReference type="ARBA" id="ARBA00025276"/>
    </source>
</evidence>
<feature type="compositionally biased region" description="Basic and acidic residues" evidence="12">
    <location>
        <begin position="616"/>
        <end position="643"/>
    </location>
</feature>
<keyword evidence="10" id="KW-0694">RNA-binding</keyword>
<comment type="similarity">
    <text evidence="2 10">Belongs to the YME2 family.</text>
</comment>
<reference evidence="14" key="1">
    <citation type="journal article" date="2023" name="PhytoFront">
        <title>Draft Genome Resources of Seven Strains of Tilletia horrida, Causal Agent of Kernel Smut of Rice.</title>
        <authorList>
            <person name="Khanal S."/>
            <person name="Antony Babu S."/>
            <person name="Zhou X.G."/>
        </authorList>
    </citation>
    <scope>NUCLEOTIDE SEQUENCE</scope>
    <source>
        <strain evidence="14">TX6</strain>
    </source>
</reference>
<evidence type="ECO:0000256" key="6">
    <source>
        <dbReference type="ARBA" id="ARBA00022989"/>
    </source>
</evidence>
<feature type="region of interest" description="Disordered" evidence="12">
    <location>
        <begin position="750"/>
        <end position="781"/>
    </location>
</feature>
<dbReference type="PANTHER" id="PTHR32198">
    <property type="entry name" value="MITOCHONDRIAL ESCAPE PROTEIN 2"/>
    <property type="match status" value="1"/>
</dbReference>
<evidence type="ECO:0000256" key="12">
    <source>
        <dbReference type="SAM" id="MobiDB-lite"/>
    </source>
</evidence>
<keyword evidence="7 10" id="KW-0496">Mitochondrion</keyword>
<dbReference type="GO" id="GO:0005743">
    <property type="term" value="C:mitochondrial inner membrane"/>
    <property type="evidence" value="ECO:0007669"/>
    <property type="project" value="UniProtKB-SubCell"/>
</dbReference>
<evidence type="ECO:0000313" key="14">
    <source>
        <dbReference type="EMBL" id="KAK0543971.1"/>
    </source>
</evidence>
<keyword evidence="15" id="KW-1185">Reference proteome</keyword>
<feature type="region of interest" description="Disordered" evidence="12">
    <location>
        <begin position="61"/>
        <end position="93"/>
    </location>
</feature>
<evidence type="ECO:0000256" key="4">
    <source>
        <dbReference type="ARBA" id="ARBA00022692"/>
    </source>
</evidence>
<dbReference type="InterPro" id="IPR018850">
    <property type="entry name" value="Mt_escape_2_C"/>
</dbReference>
<protein>
    <recommendedName>
        <fullName evidence="3 10">Mitochondrial escape protein 2</fullName>
    </recommendedName>
</protein>
<evidence type="ECO:0000256" key="10">
    <source>
        <dbReference type="RuleBase" id="RU367108"/>
    </source>
</evidence>
<evidence type="ECO:0000256" key="1">
    <source>
        <dbReference type="ARBA" id="ARBA00004434"/>
    </source>
</evidence>
<evidence type="ECO:0000256" key="11">
    <source>
        <dbReference type="SAM" id="Coils"/>
    </source>
</evidence>
<sequence>MASRLLTIHTAASTTTTITRLTWSPSPAGARAAAAVARTALLFPLHHHHHPRLFSSSPIAQEESAAAPLPKSDKPDEAPAYSPDHPPQPPPADPRIKTAYLYFSIYPIRLGWWDIRAWLGTLDTVSTLDRIKRTIPPQHAIGHDFKLVDVQERRKDGGAFGVFQYTLNQQSIDGKPEERDTALLDIESHLQKNIKGAQNSWVAAFIRPAVHVVRGKPWLEDLARFPGHLVKIVLEGGSGEVGEEELWETLRPYGHIKWLEKTKPNEYTASFTTLRGATIARNCIYGFRMPNNARVKLTYERVFRGRMAWDWLQNHPRIVIPILAVLAGTLANLFFDPIRAWFVQSKVTNLFDLEQYSVLKYIKNKTEAFFRPDDDGSVKEDDWWERKQAAAKIAGWLKESPSTFITLTGPRGSGKHQLLARAIPPEVKHLTLDCDVIARSSKSEVSLLTAVASEVGYWPVFGWLNSLGNLVDLASVGLIGSKAGFATPTDQQLRSILSVATSALVTVKEKNIKAAEKRRKLAQRNAHPQAGSSASASSSSSSSSSGGHASILSEKARLEAAEEAKKAQEQKEKEAAAAGGYVSSLTAAGSAALSGVTAELGKNVGSLKSSLIGGSEKAEKSDEAKEQELERAQDGSRQDELGPEKGLVSEGGTQNLETSYDIPVVVVKHFCHKGVKQPLLWTALSEWAAELVTNQIAHVVFVSDHQVAANKELSKALPNIPFDQIVLADADEERARSYVYQKLVAMGRLQAPPSATPPTATDNDASVASSQPSPAAGSLSSVSAASNAPAAVLVRQARAAAASSPATAAPAPAAGLDAETAKWVDKLGGRLTDLETLVQKVSLGQSVDGAVQDIIARTVVELRKNAFGDDAEDAKNLSWTRDQAWAVVSALAAKGELSYYGTLHDTFKGDENALKAMESADVIAVRHLDGRPHTIHAGRPVFQSAIQRLLADDVFSDTRKYEANANAISSNEKIVHSVEAELKELVDVLAVKGGAEAVRARSDFLFRKLSAAQKKVAECDAANTEIKERLLRTRSLDAAAAAA</sequence>
<organism evidence="14 15">
    <name type="scientific">Tilletia horrida</name>
    <dbReference type="NCBI Taxonomy" id="155126"/>
    <lineage>
        <taxon>Eukaryota</taxon>
        <taxon>Fungi</taxon>
        <taxon>Dikarya</taxon>
        <taxon>Basidiomycota</taxon>
        <taxon>Ustilaginomycotina</taxon>
        <taxon>Exobasidiomycetes</taxon>
        <taxon>Tilletiales</taxon>
        <taxon>Tilletiaceae</taxon>
        <taxon>Tilletia</taxon>
    </lineage>
</organism>
<dbReference type="Pfam" id="PF10443">
    <property type="entry name" value="RNA12"/>
    <property type="match status" value="1"/>
</dbReference>
<evidence type="ECO:0000256" key="8">
    <source>
        <dbReference type="ARBA" id="ARBA00023136"/>
    </source>
</evidence>
<evidence type="ECO:0000256" key="7">
    <source>
        <dbReference type="ARBA" id="ARBA00023128"/>
    </source>
</evidence>
<feature type="compositionally biased region" description="Low complexity" evidence="12">
    <location>
        <begin position="530"/>
        <end position="550"/>
    </location>
</feature>